<dbReference type="Pfam" id="PF22000">
    <property type="entry name" value="DUF6929"/>
    <property type="match status" value="1"/>
</dbReference>
<accession>A0ABW5KDT7</accession>
<name>A0ABW5KDT7_9SPHI</name>
<proteinExistence type="predicted"/>
<dbReference type="RefSeq" id="WP_380900365.1">
    <property type="nucleotide sequence ID" value="NZ_JBHUEG010000003.1"/>
</dbReference>
<evidence type="ECO:0000313" key="2">
    <source>
        <dbReference type="Proteomes" id="UP001597545"/>
    </source>
</evidence>
<gene>
    <name evidence="1" type="ORF">ACFSR5_02485</name>
</gene>
<dbReference type="InterPro" id="IPR053851">
    <property type="entry name" value="DUF6929"/>
</dbReference>
<protein>
    <submittedName>
        <fullName evidence="1">DUF6929 family protein</fullName>
    </submittedName>
</protein>
<sequence length="273" mass="31163">MKEFMLEVLFTIQGIGAASGLLYHNEQLFVISDNSNYLYNFQRDTQQLDKKLLIEDSVHTRIPKDKKADLEAITQFNETLYLFGSGSTEKRNLLVTYTLAEEQVERIDLTETYHSLQTKYGVAPGDFNIEGALAMNDEFWLFNRGNGPRQKNGIFVISRSFTPKAYYPIELPKLHQVPLGFTDATLIDGKIYFIAAAEDSRSNYLDGEVKGTVWGVIDPRTKALESLQTISETHKFEGMTCYKESKNKLDFLLCEDQDGDLDSSNIYQLTIFR</sequence>
<dbReference type="Proteomes" id="UP001597545">
    <property type="component" value="Unassembled WGS sequence"/>
</dbReference>
<keyword evidence="2" id="KW-1185">Reference proteome</keyword>
<reference evidence="2" key="1">
    <citation type="journal article" date="2019" name="Int. J. Syst. Evol. Microbiol.">
        <title>The Global Catalogue of Microorganisms (GCM) 10K type strain sequencing project: providing services to taxonomists for standard genome sequencing and annotation.</title>
        <authorList>
            <consortium name="The Broad Institute Genomics Platform"/>
            <consortium name="The Broad Institute Genome Sequencing Center for Infectious Disease"/>
            <person name="Wu L."/>
            <person name="Ma J."/>
        </authorList>
    </citation>
    <scope>NUCLEOTIDE SEQUENCE [LARGE SCALE GENOMIC DNA]</scope>
    <source>
        <strain evidence="2">KCTC 42662</strain>
    </source>
</reference>
<evidence type="ECO:0000313" key="1">
    <source>
        <dbReference type="EMBL" id="MFD2546508.1"/>
    </source>
</evidence>
<organism evidence="1 2">
    <name type="scientific">Sphingobacterium suaedae</name>
    <dbReference type="NCBI Taxonomy" id="1686402"/>
    <lineage>
        <taxon>Bacteria</taxon>
        <taxon>Pseudomonadati</taxon>
        <taxon>Bacteroidota</taxon>
        <taxon>Sphingobacteriia</taxon>
        <taxon>Sphingobacteriales</taxon>
        <taxon>Sphingobacteriaceae</taxon>
        <taxon>Sphingobacterium</taxon>
    </lineage>
</organism>
<comment type="caution">
    <text evidence="1">The sequence shown here is derived from an EMBL/GenBank/DDBJ whole genome shotgun (WGS) entry which is preliminary data.</text>
</comment>
<dbReference type="EMBL" id="JBHULR010000002">
    <property type="protein sequence ID" value="MFD2546508.1"/>
    <property type="molecule type" value="Genomic_DNA"/>
</dbReference>